<dbReference type="RefSeq" id="XP_066659446.1">
    <property type="nucleotide sequence ID" value="XM_066803756.1"/>
</dbReference>
<evidence type="ECO:0000313" key="1">
    <source>
        <dbReference type="EMBL" id="KAK7544211.1"/>
    </source>
</evidence>
<accession>A0ABR1M8K2</accession>
<name>A0ABR1M8K2_9PEZI</name>
<organism evidence="1 2">
    <name type="scientific">Phyllosticta citribraziliensis</name>
    <dbReference type="NCBI Taxonomy" id="989973"/>
    <lineage>
        <taxon>Eukaryota</taxon>
        <taxon>Fungi</taxon>
        <taxon>Dikarya</taxon>
        <taxon>Ascomycota</taxon>
        <taxon>Pezizomycotina</taxon>
        <taxon>Dothideomycetes</taxon>
        <taxon>Dothideomycetes incertae sedis</taxon>
        <taxon>Botryosphaeriales</taxon>
        <taxon>Phyllostictaceae</taxon>
        <taxon>Phyllosticta</taxon>
    </lineage>
</organism>
<evidence type="ECO:0000313" key="2">
    <source>
        <dbReference type="Proteomes" id="UP001360953"/>
    </source>
</evidence>
<sequence>SPQYQSRIDIHISFVRGQPHTLLHSTNVLENLADEDAILLVGRTDSLNFRVRSIRQDDLVRGPNGLDTQCQLRRVEDARNQLNVSSVVGSVDAAASGRAFLGCDVYQSWDADTGGLATAARGRLVVPRTQKSADANEIAAGLRAARHLVSNHFMCVCVHVLVQREHFLLRQSTRASRWYDACPEERVGAWSGAIGFAESVGCVTCIRLDVSFGKQVCGWVRTADVRSGAQLRGWRDIAVICSKRIPTCEQQGT</sequence>
<protein>
    <submittedName>
        <fullName evidence="1">Uncharacterized protein</fullName>
    </submittedName>
</protein>
<feature type="non-terminal residue" evidence="1">
    <location>
        <position position="1"/>
    </location>
</feature>
<dbReference type="EMBL" id="JBBPEH010000001">
    <property type="protein sequence ID" value="KAK7544211.1"/>
    <property type="molecule type" value="Genomic_DNA"/>
</dbReference>
<proteinExistence type="predicted"/>
<dbReference type="Proteomes" id="UP001360953">
    <property type="component" value="Unassembled WGS sequence"/>
</dbReference>
<reference evidence="1 2" key="1">
    <citation type="submission" date="2024-04" db="EMBL/GenBank/DDBJ databases">
        <title>Phyllosticta paracitricarpa is synonymous to the EU quarantine fungus P. citricarpa based on phylogenomic analyses.</title>
        <authorList>
            <consortium name="Lawrence Berkeley National Laboratory"/>
            <person name="Van ingen-buijs V.A."/>
            <person name="Van westerhoven A.C."/>
            <person name="Haridas S."/>
            <person name="Skiadas P."/>
            <person name="Martin F."/>
            <person name="Groenewald J.Z."/>
            <person name="Crous P.W."/>
            <person name="Seidl M.F."/>
        </authorList>
    </citation>
    <scope>NUCLEOTIDE SEQUENCE [LARGE SCALE GENOMIC DNA]</scope>
    <source>
        <strain evidence="1 2">CPC 17464</strain>
    </source>
</reference>
<keyword evidence="2" id="KW-1185">Reference proteome</keyword>
<gene>
    <name evidence="1" type="ORF">J3D65DRAFT_682203</name>
</gene>
<dbReference type="GeneID" id="92036662"/>
<comment type="caution">
    <text evidence="1">The sequence shown here is derived from an EMBL/GenBank/DDBJ whole genome shotgun (WGS) entry which is preliminary data.</text>
</comment>